<dbReference type="PANTHER" id="PTHR43065">
    <property type="entry name" value="SENSOR HISTIDINE KINASE"/>
    <property type="match status" value="1"/>
</dbReference>
<dbReference type="OrthoDB" id="433918at2"/>
<dbReference type="PROSITE" id="PS50113">
    <property type="entry name" value="PAC"/>
    <property type="match status" value="2"/>
</dbReference>
<evidence type="ECO:0000256" key="5">
    <source>
        <dbReference type="ARBA" id="ARBA00023012"/>
    </source>
</evidence>
<dbReference type="STRING" id="454136.NIES2119_24305"/>
<dbReference type="Gene3D" id="3.30.565.10">
    <property type="entry name" value="Histidine kinase-like ATPase, C-terminal domain"/>
    <property type="match status" value="1"/>
</dbReference>
<dbReference type="AlphaFoldDB" id="A0A1U7I9B2"/>
<keyword evidence="5" id="KW-0902">Two-component regulatory system</keyword>
<evidence type="ECO:0000256" key="1">
    <source>
        <dbReference type="ARBA" id="ARBA00000085"/>
    </source>
</evidence>
<dbReference type="InterPro" id="IPR000700">
    <property type="entry name" value="PAS-assoc_C"/>
</dbReference>
<keyword evidence="3" id="KW-0597">Phosphoprotein</keyword>
<dbReference type="SUPFAM" id="SSF55781">
    <property type="entry name" value="GAF domain-like"/>
    <property type="match status" value="1"/>
</dbReference>
<dbReference type="InterPro" id="IPR005467">
    <property type="entry name" value="His_kinase_dom"/>
</dbReference>
<dbReference type="SUPFAM" id="SSF55874">
    <property type="entry name" value="ATPase domain of HSP90 chaperone/DNA topoisomerase II/histidine kinase"/>
    <property type="match status" value="1"/>
</dbReference>
<evidence type="ECO:0000259" key="9">
    <source>
        <dbReference type="PROSITE" id="PS50113"/>
    </source>
</evidence>
<dbReference type="InterPro" id="IPR003594">
    <property type="entry name" value="HATPase_dom"/>
</dbReference>
<dbReference type="CDD" id="cd00130">
    <property type="entry name" value="PAS"/>
    <property type="match status" value="3"/>
</dbReference>
<dbReference type="EC" id="2.7.13.3" evidence="2"/>
<feature type="domain" description="PAC" evidence="9">
    <location>
        <begin position="333"/>
        <end position="385"/>
    </location>
</feature>
<dbReference type="PANTHER" id="PTHR43065:SF50">
    <property type="entry name" value="HISTIDINE KINASE"/>
    <property type="match status" value="1"/>
</dbReference>
<dbReference type="GO" id="GO:0000155">
    <property type="term" value="F:phosphorelay sensor kinase activity"/>
    <property type="evidence" value="ECO:0007669"/>
    <property type="project" value="InterPro"/>
</dbReference>
<dbReference type="PRINTS" id="PR00344">
    <property type="entry name" value="BCTRLSENSOR"/>
</dbReference>
<protein>
    <recommendedName>
        <fullName evidence="2">histidine kinase</fullName>
        <ecNumber evidence="2">2.7.13.3</ecNumber>
    </recommendedName>
</protein>
<keyword evidence="6" id="KW-0175">Coiled coil</keyword>
<dbReference type="InterPro" id="IPR013656">
    <property type="entry name" value="PAS_4"/>
</dbReference>
<evidence type="ECO:0000313" key="10">
    <source>
        <dbReference type="EMBL" id="OKH33025.1"/>
    </source>
</evidence>
<dbReference type="PROSITE" id="PS50112">
    <property type="entry name" value="PAS"/>
    <property type="match status" value="3"/>
</dbReference>
<dbReference type="CDD" id="cd00082">
    <property type="entry name" value="HisKA"/>
    <property type="match status" value="1"/>
</dbReference>
<name>A0A1U7I9B2_9CYAN</name>
<dbReference type="InterPro" id="IPR000014">
    <property type="entry name" value="PAS"/>
</dbReference>
<accession>A0A1U7I9B2</accession>
<keyword evidence="4" id="KW-0808">Transferase</keyword>
<evidence type="ECO:0000259" key="7">
    <source>
        <dbReference type="PROSITE" id="PS50109"/>
    </source>
</evidence>
<dbReference type="SMART" id="SM00086">
    <property type="entry name" value="PAC"/>
    <property type="match status" value="1"/>
</dbReference>
<dbReference type="SUPFAM" id="SSF47384">
    <property type="entry name" value="Homodimeric domain of signal transducing histidine kinase"/>
    <property type="match status" value="1"/>
</dbReference>
<feature type="domain" description="PAS" evidence="8">
    <location>
        <begin position="260"/>
        <end position="330"/>
    </location>
</feature>
<dbReference type="Pfam" id="PF13426">
    <property type="entry name" value="PAS_9"/>
    <property type="match status" value="1"/>
</dbReference>
<dbReference type="Pfam" id="PF02518">
    <property type="entry name" value="HATPase_c"/>
    <property type="match status" value="1"/>
</dbReference>
<dbReference type="Proteomes" id="UP000185860">
    <property type="component" value="Unassembled WGS sequence"/>
</dbReference>
<keyword evidence="4" id="KW-0418">Kinase</keyword>
<dbReference type="InterPro" id="IPR035965">
    <property type="entry name" value="PAS-like_dom_sf"/>
</dbReference>
<evidence type="ECO:0000259" key="8">
    <source>
        <dbReference type="PROSITE" id="PS50112"/>
    </source>
</evidence>
<dbReference type="Gene3D" id="3.30.450.20">
    <property type="entry name" value="PAS domain"/>
    <property type="match status" value="4"/>
</dbReference>
<dbReference type="InterPro" id="IPR029016">
    <property type="entry name" value="GAF-like_dom_sf"/>
</dbReference>
<dbReference type="Gene3D" id="1.10.287.130">
    <property type="match status" value="1"/>
</dbReference>
<dbReference type="SMART" id="SM00387">
    <property type="entry name" value="HATPase_c"/>
    <property type="match status" value="1"/>
</dbReference>
<dbReference type="Gene3D" id="3.30.450.40">
    <property type="match status" value="1"/>
</dbReference>
<evidence type="ECO:0000256" key="6">
    <source>
        <dbReference type="SAM" id="Coils"/>
    </source>
</evidence>
<evidence type="ECO:0000256" key="4">
    <source>
        <dbReference type="ARBA" id="ARBA00022777"/>
    </source>
</evidence>
<dbReference type="SMART" id="SM00065">
    <property type="entry name" value="GAF"/>
    <property type="match status" value="1"/>
</dbReference>
<feature type="domain" description="PAS" evidence="8">
    <location>
        <begin position="139"/>
        <end position="209"/>
    </location>
</feature>
<dbReference type="RefSeq" id="WP_073596080.1">
    <property type="nucleotide sequence ID" value="NZ_MRCE01000033.1"/>
</dbReference>
<dbReference type="SUPFAM" id="SSF55785">
    <property type="entry name" value="PYP-like sensor domain (PAS domain)"/>
    <property type="match status" value="4"/>
</dbReference>
<dbReference type="InterPro" id="IPR036097">
    <property type="entry name" value="HisK_dim/P_sf"/>
</dbReference>
<evidence type="ECO:0000313" key="11">
    <source>
        <dbReference type="Proteomes" id="UP000185860"/>
    </source>
</evidence>
<dbReference type="InterPro" id="IPR004358">
    <property type="entry name" value="Sig_transdc_His_kin-like_C"/>
</dbReference>
<evidence type="ECO:0000256" key="2">
    <source>
        <dbReference type="ARBA" id="ARBA00012438"/>
    </source>
</evidence>
<comment type="caution">
    <text evidence="10">The sequence shown here is derived from an EMBL/GenBank/DDBJ whole genome shotgun (WGS) entry which is preliminary data.</text>
</comment>
<dbReference type="SMART" id="SM00388">
    <property type="entry name" value="HisKA"/>
    <property type="match status" value="1"/>
</dbReference>
<feature type="domain" description="PAS" evidence="8">
    <location>
        <begin position="20"/>
        <end position="90"/>
    </location>
</feature>
<comment type="catalytic activity">
    <reaction evidence="1">
        <text>ATP + protein L-histidine = ADP + protein N-phospho-L-histidine.</text>
        <dbReference type="EC" id="2.7.13.3"/>
    </reaction>
</comment>
<dbReference type="NCBIfam" id="TIGR00229">
    <property type="entry name" value="sensory_box"/>
    <property type="match status" value="4"/>
</dbReference>
<dbReference type="InterPro" id="IPR003661">
    <property type="entry name" value="HisK_dim/P_dom"/>
</dbReference>
<dbReference type="InterPro" id="IPR003018">
    <property type="entry name" value="GAF"/>
</dbReference>
<feature type="domain" description="Histidine kinase" evidence="7">
    <location>
        <begin position="748"/>
        <end position="1015"/>
    </location>
</feature>
<feature type="domain" description="PAC" evidence="9">
    <location>
        <begin position="207"/>
        <end position="263"/>
    </location>
</feature>
<dbReference type="InterPro" id="IPR001610">
    <property type="entry name" value="PAC"/>
</dbReference>
<organism evidence="10 11">
    <name type="scientific">[Phormidium ambiguum] IAM M-71</name>
    <dbReference type="NCBI Taxonomy" id="454136"/>
    <lineage>
        <taxon>Bacteria</taxon>
        <taxon>Bacillati</taxon>
        <taxon>Cyanobacteriota</taxon>
        <taxon>Cyanophyceae</taxon>
        <taxon>Oscillatoriophycideae</taxon>
        <taxon>Aerosakkonematales</taxon>
        <taxon>Aerosakkonemataceae</taxon>
        <taxon>Floridanema</taxon>
    </lineage>
</organism>
<dbReference type="PROSITE" id="PS50109">
    <property type="entry name" value="HIS_KIN"/>
    <property type="match status" value="1"/>
</dbReference>
<dbReference type="InterPro" id="IPR036890">
    <property type="entry name" value="HATPase_C_sf"/>
</dbReference>
<evidence type="ECO:0000256" key="3">
    <source>
        <dbReference type="ARBA" id="ARBA00022553"/>
    </source>
</evidence>
<proteinExistence type="predicted"/>
<dbReference type="Pfam" id="PF08448">
    <property type="entry name" value="PAS_4"/>
    <property type="match status" value="3"/>
</dbReference>
<gene>
    <name evidence="10" type="ORF">NIES2119_24305</name>
</gene>
<reference evidence="10 11" key="1">
    <citation type="submission" date="2016-11" db="EMBL/GenBank/DDBJ databases">
        <title>Draft Genome Sequences of Nine Cyanobacterial Strains from Diverse Habitats.</title>
        <authorList>
            <person name="Zhu T."/>
            <person name="Hou S."/>
            <person name="Lu X."/>
            <person name="Hess W.R."/>
        </authorList>
    </citation>
    <scope>NUCLEOTIDE SEQUENCE [LARGE SCALE GENOMIC DNA]</scope>
    <source>
        <strain evidence="10 11">IAM M-71</strain>
    </source>
</reference>
<feature type="coiled-coil region" evidence="6">
    <location>
        <begin position="709"/>
        <end position="739"/>
    </location>
</feature>
<sequence>MVSSKTESLEIEALSALEKTQGLLPTIIDNLPFPIWVKDKLGNYLLVNSAAVQIFQIPKEEIIGKNTYHIFPVEIATKLINQEQQSIADNQKQIIRETFLVNGKEKGYLTTILPWCDEQKNILGTVGFSQEDPLAMENSTNLLHTVIESIPETFYVKDIHGRYVLINSVGATNIGKTARDFIGKDDTEIFPLEFARQLQENDRQVIKAGEPQILEEIFNYGNHQHILLSRKNVWRDSQGKIIGLVGFTQDITTYKVQELALKQQVRVLDQLCDSVVTTDLNGIVNRWNKAAEKLYGYSATEAIGQPVTFLYRPEEQEYFATKIIPTLQQQGVYEGELKVCRKGGELVDIFVNISWENNEYGEVVGMIGYAIDITERKRLEEERRRQEIALRKSEELSRTLIEHIPDGSVFLFDRNRRFLVVGGSELKKVGLSPAILEGKFPHEIWPADEYQLFDKFYQAALAGEMLKDEIHYYNTVYLTQTVPVKNSFGEIFAGLLILQNITERKQAESVIEESANRLELLNRIAGQIRASLDLDTILETVVTSIRELFEIDVCTFVWYLGNNSLASDNESFLGNLNNSAITKETDSAIWQAVKEARNPSLPSFLGIYPESLIKPISVKVLQQEIIIVDDTETVGDPSLKHLLQSFNCLSLLTVPFQTNGGRVGFLSCSHHTAKKVWQESDIELILGIADNLAIAISQAELYHNSQKSAKIASERALQLEKALQDLQRTQTQLIQSEKMSSLGQLVAGVAHEINNPVSFIYGNIKPAQEYISNLLELVELYQTEYPQPSAKIQSCIESIDLDFLLEDLPKTLDSMKVGSERIREIVLSLRNFSRMDEAQIKNVCIHDGIDSTLRLLQNRLKAKPEHPEILVVKQYEKLPLVECYAGQLNQVFMNLLTNAIDSFESRSANDVLEEREKKRSPSEIQANPSRIEISTKLVNSQRIAITFSDNGSGMSPEIQSRIFDPFFTTKPVGKGTGLGLAISYQVIVEKHLGNLYCDSELGKGTKFTVEIPIKQKA</sequence>
<dbReference type="Pfam" id="PF01590">
    <property type="entry name" value="GAF"/>
    <property type="match status" value="1"/>
</dbReference>
<dbReference type="SMART" id="SM00091">
    <property type="entry name" value="PAS"/>
    <property type="match status" value="4"/>
</dbReference>
<dbReference type="EMBL" id="MRCE01000033">
    <property type="protein sequence ID" value="OKH33025.1"/>
    <property type="molecule type" value="Genomic_DNA"/>
</dbReference>